<evidence type="ECO:0000313" key="7">
    <source>
        <dbReference type="Proteomes" id="UP000619079"/>
    </source>
</evidence>
<evidence type="ECO:0000256" key="3">
    <source>
        <dbReference type="ARBA" id="ARBA00023163"/>
    </source>
</evidence>
<keyword evidence="3" id="KW-0804">Transcription</keyword>
<feature type="domain" description="HTH crp-type" evidence="5">
    <location>
        <begin position="145"/>
        <end position="218"/>
    </location>
</feature>
<comment type="caution">
    <text evidence="6">The sequence shown here is derived from an EMBL/GenBank/DDBJ whole genome shotgun (WGS) entry which is preliminary data.</text>
</comment>
<dbReference type="InterPro" id="IPR014710">
    <property type="entry name" value="RmlC-like_jellyroll"/>
</dbReference>
<feature type="domain" description="Cyclic nucleotide-binding" evidence="4">
    <location>
        <begin position="11"/>
        <end position="113"/>
    </location>
</feature>
<dbReference type="Proteomes" id="UP000619079">
    <property type="component" value="Unassembled WGS sequence"/>
</dbReference>
<dbReference type="InterPro" id="IPR000595">
    <property type="entry name" value="cNMP-bd_dom"/>
</dbReference>
<dbReference type="Gene3D" id="2.60.120.10">
    <property type="entry name" value="Jelly Rolls"/>
    <property type="match status" value="1"/>
</dbReference>
<dbReference type="InterPro" id="IPR018490">
    <property type="entry name" value="cNMP-bd_dom_sf"/>
</dbReference>
<dbReference type="GO" id="GO:0006355">
    <property type="term" value="P:regulation of DNA-templated transcription"/>
    <property type="evidence" value="ECO:0007669"/>
    <property type="project" value="InterPro"/>
</dbReference>
<dbReference type="CDD" id="cd00038">
    <property type="entry name" value="CAP_ED"/>
    <property type="match status" value="1"/>
</dbReference>
<proteinExistence type="predicted"/>
<evidence type="ECO:0000259" key="4">
    <source>
        <dbReference type="PROSITE" id="PS50042"/>
    </source>
</evidence>
<reference evidence="6" key="1">
    <citation type="submission" date="2020-12" db="EMBL/GenBank/DDBJ databases">
        <title>Sedimentitalea sp. nov., isolated from sand in Incheon.</title>
        <authorList>
            <person name="Kim W."/>
        </authorList>
    </citation>
    <scope>NUCLEOTIDE SEQUENCE</scope>
    <source>
        <strain evidence="6">CAU 1593</strain>
    </source>
</reference>
<keyword evidence="2" id="KW-0238">DNA-binding</keyword>
<name>A0A8J7J8W6_9RHOB</name>
<dbReference type="PROSITE" id="PS51063">
    <property type="entry name" value="HTH_CRP_2"/>
    <property type="match status" value="1"/>
</dbReference>
<evidence type="ECO:0000313" key="6">
    <source>
        <dbReference type="EMBL" id="MBJ6373460.1"/>
    </source>
</evidence>
<dbReference type="InterPro" id="IPR036388">
    <property type="entry name" value="WH-like_DNA-bd_sf"/>
</dbReference>
<organism evidence="6 7">
    <name type="scientific">Sedimentitalea arenosa</name>
    <dbReference type="NCBI Taxonomy" id="2798803"/>
    <lineage>
        <taxon>Bacteria</taxon>
        <taxon>Pseudomonadati</taxon>
        <taxon>Pseudomonadota</taxon>
        <taxon>Alphaproteobacteria</taxon>
        <taxon>Rhodobacterales</taxon>
        <taxon>Paracoccaceae</taxon>
        <taxon>Sedimentitalea</taxon>
    </lineage>
</organism>
<dbReference type="Pfam" id="PF00027">
    <property type="entry name" value="cNMP_binding"/>
    <property type="match status" value="1"/>
</dbReference>
<gene>
    <name evidence="6" type="ORF">JF290_18185</name>
</gene>
<sequence length="225" mass="24600">MKNVGKLSAGWLGDLPQAFVERLVAIGRWVRKDQGQIIYGIGSDDTNLYGIASGTARMQMALNEHEQRLSHVIGPGFWFGENELVSGEARMLEFAAATGMSLLQITRTDFQNLARDVPDAWRWIALLAGQHLITAIGAADDLMLPSSEKRLAAVLLRLSGNRLGHPRSPSIAVIPVTQQELAIAANLSRASAGRILRKLETSGEISLEYRAVMIRDFNALSARIL</sequence>
<dbReference type="InterPro" id="IPR036390">
    <property type="entry name" value="WH_DNA-bd_sf"/>
</dbReference>
<dbReference type="AlphaFoldDB" id="A0A8J7J8W6"/>
<dbReference type="EMBL" id="JAELVR010000013">
    <property type="protein sequence ID" value="MBJ6373460.1"/>
    <property type="molecule type" value="Genomic_DNA"/>
</dbReference>
<dbReference type="Pfam" id="PF13545">
    <property type="entry name" value="HTH_Crp_2"/>
    <property type="match status" value="1"/>
</dbReference>
<accession>A0A8J7J8W6</accession>
<protein>
    <submittedName>
        <fullName evidence="6">Crp/Fnr family transcriptional regulator</fullName>
    </submittedName>
</protein>
<keyword evidence="7" id="KW-1185">Reference proteome</keyword>
<evidence type="ECO:0000259" key="5">
    <source>
        <dbReference type="PROSITE" id="PS51063"/>
    </source>
</evidence>
<dbReference type="GO" id="GO:0003677">
    <property type="term" value="F:DNA binding"/>
    <property type="evidence" value="ECO:0007669"/>
    <property type="project" value="UniProtKB-KW"/>
</dbReference>
<dbReference type="SMART" id="SM00100">
    <property type="entry name" value="cNMP"/>
    <property type="match status" value="1"/>
</dbReference>
<dbReference type="InterPro" id="IPR012318">
    <property type="entry name" value="HTH_CRP"/>
</dbReference>
<evidence type="ECO:0000256" key="1">
    <source>
        <dbReference type="ARBA" id="ARBA00023015"/>
    </source>
</evidence>
<dbReference type="SUPFAM" id="SSF51206">
    <property type="entry name" value="cAMP-binding domain-like"/>
    <property type="match status" value="1"/>
</dbReference>
<dbReference type="PROSITE" id="PS50042">
    <property type="entry name" value="CNMP_BINDING_3"/>
    <property type="match status" value="1"/>
</dbReference>
<dbReference type="RefSeq" id="WP_199026332.1">
    <property type="nucleotide sequence ID" value="NZ_JAELVR010000013.1"/>
</dbReference>
<dbReference type="SUPFAM" id="SSF46785">
    <property type="entry name" value="Winged helix' DNA-binding domain"/>
    <property type="match status" value="1"/>
</dbReference>
<dbReference type="Gene3D" id="1.10.10.10">
    <property type="entry name" value="Winged helix-like DNA-binding domain superfamily/Winged helix DNA-binding domain"/>
    <property type="match status" value="1"/>
</dbReference>
<dbReference type="SMART" id="SM00419">
    <property type="entry name" value="HTH_CRP"/>
    <property type="match status" value="1"/>
</dbReference>
<evidence type="ECO:0000256" key="2">
    <source>
        <dbReference type="ARBA" id="ARBA00023125"/>
    </source>
</evidence>
<keyword evidence="1" id="KW-0805">Transcription regulation</keyword>